<name>A0ABR3P2C1_9PEZI</name>
<dbReference type="EMBL" id="JBFMKM010000018">
    <property type="protein sequence ID" value="KAL1296495.1"/>
    <property type="molecule type" value="Genomic_DNA"/>
</dbReference>
<feature type="chain" id="PRO_5047443705" evidence="1">
    <location>
        <begin position="21"/>
        <end position="119"/>
    </location>
</feature>
<organism evidence="2 3">
    <name type="scientific">Neodothiora populina</name>
    <dbReference type="NCBI Taxonomy" id="2781224"/>
    <lineage>
        <taxon>Eukaryota</taxon>
        <taxon>Fungi</taxon>
        <taxon>Dikarya</taxon>
        <taxon>Ascomycota</taxon>
        <taxon>Pezizomycotina</taxon>
        <taxon>Dothideomycetes</taxon>
        <taxon>Dothideomycetidae</taxon>
        <taxon>Dothideales</taxon>
        <taxon>Dothioraceae</taxon>
        <taxon>Neodothiora</taxon>
    </lineage>
</organism>
<proteinExistence type="predicted"/>
<dbReference type="Proteomes" id="UP001562354">
    <property type="component" value="Unassembled WGS sequence"/>
</dbReference>
<feature type="signal peptide" evidence="1">
    <location>
        <begin position="1"/>
        <end position="20"/>
    </location>
</feature>
<reference evidence="2 3" key="1">
    <citation type="submission" date="2024-07" db="EMBL/GenBank/DDBJ databases">
        <title>Draft sequence of the Neodothiora populina.</title>
        <authorList>
            <person name="Drown D.D."/>
            <person name="Schuette U.S."/>
            <person name="Buechlein A.B."/>
            <person name="Rusch D.R."/>
            <person name="Winton L.W."/>
            <person name="Adams G.A."/>
        </authorList>
    </citation>
    <scope>NUCLEOTIDE SEQUENCE [LARGE SCALE GENOMIC DNA]</scope>
    <source>
        <strain evidence="2 3">CPC 39397</strain>
    </source>
</reference>
<keyword evidence="3" id="KW-1185">Reference proteome</keyword>
<dbReference type="RefSeq" id="XP_069196177.1">
    <property type="nucleotide sequence ID" value="XM_069347470.1"/>
</dbReference>
<sequence length="119" mass="12413">MKFFQSLFVATAGISAVSQAYVVDIYDTKDCTGSARSINVYDNTCKYPGGFQSLKVTTQGGSSQQLTAYSRQACAGAQTLRKCVHGPDSVPVGQCFQTTNGNGGSNALSSYSSAGDCPN</sequence>
<evidence type="ECO:0000313" key="2">
    <source>
        <dbReference type="EMBL" id="KAL1296495.1"/>
    </source>
</evidence>
<evidence type="ECO:0000313" key="3">
    <source>
        <dbReference type="Proteomes" id="UP001562354"/>
    </source>
</evidence>
<comment type="caution">
    <text evidence="2">The sequence shown here is derived from an EMBL/GenBank/DDBJ whole genome shotgun (WGS) entry which is preliminary data.</text>
</comment>
<keyword evidence="1" id="KW-0732">Signal</keyword>
<gene>
    <name evidence="2" type="ORF">AAFC00_000007</name>
</gene>
<evidence type="ECO:0000256" key="1">
    <source>
        <dbReference type="SAM" id="SignalP"/>
    </source>
</evidence>
<protein>
    <submittedName>
        <fullName evidence="2">Uncharacterized protein</fullName>
    </submittedName>
</protein>
<accession>A0ABR3P2C1</accession>
<dbReference type="GeneID" id="95973710"/>